<dbReference type="Pfam" id="PF13347">
    <property type="entry name" value="MFS_2"/>
    <property type="match status" value="1"/>
</dbReference>
<keyword evidence="1" id="KW-1133">Transmembrane helix</keyword>
<dbReference type="EMBL" id="JALHLE010000023">
    <property type="protein sequence ID" value="MCJ2179776.1"/>
    <property type="molecule type" value="Genomic_DNA"/>
</dbReference>
<keyword evidence="3" id="KW-1185">Reference proteome</keyword>
<protein>
    <submittedName>
        <fullName evidence="2">MFS transporter</fullName>
    </submittedName>
</protein>
<evidence type="ECO:0000313" key="3">
    <source>
        <dbReference type="Proteomes" id="UP001162880"/>
    </source>
</evidence>
<reference evidence="2" key="1">
    <citation type="submission" date="2022-03" db="EMBL/GenBank/DDBJ databases">
        <title>Identification of a novel bacterium isolated from mangrove sediments.</title>
        <authorList>
            <person name="Pan X."/>
        </authorList>
    </citation>
    <scope>NUCLEOTIDE SEQUENCE</scope>
    <source>
        <strain evidence="2">B2580</strain>
    </source>
</reference>
<organism evidence="2 3">
    <name type="scientific">Novosphingobium album</name>
    <name type="common">ex Hu et al. 2023</name>
    <dbReference type="NCBI Taxonomy" id="2930093"/>
    <lineage>
        <taxon>Bacteria</taxon>
        <taxon>Pseudomonadati</taxon>
        <taxon>Pseudomonadota</taxon>
        <taxon>Alphaproteobacteria</taxon>
        <taxon>Sphingomonadales</taxon>
        <taxon>Sphingomonadaceae</taxon>
        <taxon>Novosphingobium</taxon>
    </lineage>
</organism>
<dbReference type="Proteomes" id="UP001162880">
    <property type="component" value="Unassembled WGS sequence"/>
</dbReference>
<feature type="transmembrane region" description="Helical" evidence="1">
    <location>
        <begin position="32"/>
        <end position="52"/>
    </location>
</feature>
<gene>
    <name evidence="2" type="ORF">MTR64_14475</name>
</gene>
<name>A0ABT0B4F2_9SPHN</name>
<sequence length="60" mass="6341">MGPVLAGLVMSAFGFVPSTGGAVEQTPHAITGIVLLYSLIPVATQIVSLLIFSRYRLDHD</sequence>
<accession>A0ABT0B4F2</accession>
<proteinExistence type="predicted"/>
<keyword evidence="1" id="KW-0472">Membrane</keyword>
<keyword evidence="1" id="KW-0812">Transmembrane</keyword>
<evidence type="ECO:0000313" key="2">
    <source>
        <dbReference type="EMBL" id="MCJ2179776.1"/>
    </source>
</evidence>
<evidence type="ECO:0000256" key="1">
    <source>
        <dbReference type="SAM" id="Phobius"/>
    </source>
</evidence>
<comment type="caution">
    <text evidence="2">The sequence shown here is derived from an EMBL/GenBank/DDBJ whole genome shotgun (WGS) entry which is preliminary data.</text>
</comment>